<dbReference type="AlphaFoldDB" id="A0A838XVH3"/>
<sequence>MLDNASWKLMPPDGMAIKLAATEKAFLETLVANSGATCTREDLARSLSSRQTQFDNRHLDAVVSRLRRKI</sequence>
<dbReference type="RefSeq" id="WP_181761939.1">
    <property type="nucleotide sequence ID" value="NZ_BMCR01000002.1"/>
</dbReference>
<proteinExistence type="predicted"/>
<dbReference type="Proteomes" id="UP000559404">
    <property type="component" value="Unassembled WGS sequence"/>
</dbReference>
<dbReference type="GO" id="GO:0003677">
    <property type="term" value="F:DNA binding"/>
    <property type="evidence" value="ECO:0007669"/>
    <property type="project" value="UniProtKB-UniRule"/>
</dbReference>
<evidence type="ECO:0000313" key="4">
    <source>
        <dbReference type="EMBL" id="MBA4613737.1"/>
    </source>
</evidence>
<evidence type="ECO:0000313" key="5">
    <source>
        <dbReference type="Proteomes" id="UP000559404"/>
    </source>
</evidence>
<evidence type="ECO:0000256" key="1">
    <source>
        <dbReference type="ARBA" id="ARBA00023125"/>
    </source>
</evidence>
<dbReference type="InterPro" id="IPR001867">
    <property type="entry name" value="OmpR/PhoB-type_DNA-bd"/>
</dbReference>
<dbReference type="InterPro" id="IPR036388">
    <property type="entry name" value="WH-like_DNA-bd_sf"/>
</dbReference>
<dbReference type="SUPFAM" id="SSF46894">
    <property type="entry name" value="C-terminal effector domain of the bipartite response regulators"/>
    <property type="match status" value="1"/>
</dbReference>
<name>A0A838XVH3_9HYPH</name>
<dbReference type="Pfam" id="PF00486">
    <property type="entry name" value="Trans_reg_C"/>
    <property type="match status" value="1"/>
</dbReference>
<keyword evidence="5" id="KW-1185">Reference proteome</keyword>
<gene>
    <name evidence="4" type="ORF">H1W37_18920</name>
</gene>
<evidence type="ECO:0000256" key="2">
    <source>
        <dbReference type="PROSITE-ProRule" id="PRU01091"/>
    </source>
</evidence>
<evidence type="ECO:0000259" key="3">
    <source>
        <dbReference type="PROSITE" id="PS51755"/>
    </source>
</evidence>
<feature type="domain" description="OmpR/PhoB-type" evidence="3">
    <location>
        <begin position="1"/>
        <end position="70"/>
    </location>
</feature>
<reference evidence="4 5" key="1">
    <citation type="submission" date="2020-07" db="EMBL/GenBank/DDBJ databases">
        <authorList>
            <person name="Li M."/>
        </authorList>
    </citation>
    <scope>NUCLEOTIDE SEQUENCE [LARGE SCALE GENOMIC DNA]</scope>
    <source>
        <strain evidence="4 5">DSM 23284</strain>
    </source>
</reference>
<accession>A0A838XVH3</accession>
<dbReference type="GO" id="GO:0006355">
    <property type="term" value="P:regulation of DNA-templated transcription"/>
    <property type="evidence" value="ECO:0007669"/>
    <property type="project" value="InterPro"/>
</dbReference>
<dbReference type="Gene3D" id="1.10.10.10">
    <property type="entry name" value="Winged helix-like DNA-binding domain superfamily/Winged helix DNA-binding domain"/>
    <property type="match status" value="1"/>
</dbReference>
<dbReference type="GO" id="GO:0000160">
    <property type="term" value="P:phosphorelay signal transduction system"/>
    <property type="evidence" value="ECO:0007669"/>
    <property type="project" value="InterPro"/>
</dbReference>
<comment type="caution">
    <text evidence="4">The sequence shown here is derived from an EMBL/GenBank/DDBJ whole genome shotgun (WGS) entry which is preliminary data.</text>
</comment>
<reference evidence="4 5" key="2">
    <citation type="submission" date="2020-08" db="EMBL/GenBank/DDBJ databases">
        <title>Stappia taiwanensis sp. nov., isolated from a coastal thermal spring.</title>
        <authorList>
            <person name="Kampfer P."/>
        </authorList>
    </citation>
    <scope>NUCLEOTIDE SEQUENCE [LARGE SCALE GENOMIC DNA]</scope>
    <source>
        <strain evidence="4 5">DSM 23284</strain>
    </source>
</reference>
<protein>
    <submittedName>
        <fullName evidence="4">Helix-turn-helix domain-containing protein</fullName>
    </submittedName>
</protein>
<dbReference type="EMBL" id="JACEON010000023">
    <property type="protein sequence ID" value="MBA4613737.1"/>
    <property type="molecule type" value="Genomic_DNA"/>
</dbReference>
<dbReference type="InterPro" id="IPR016032">
    <property type="entry name" value="Sig_transdc_resp-reg_C-effctor"/>
</dbReference>
<feature type="DNA-binding region" description="OmpR/PhoB-type" evidence="2">
    <location>
        <begin position="1"/>
        <end position="70"/>
    </location>
</feature>
<organism evidence="4 5">
    <name type="scientific">Stappia taiwanensis</name>
    <dbReference type="NCBI Taxonomy" id="992267"/>
    <lineage>
        <taxon>Bacteria</taxon>
        <taxon>Pseudomonadati</taxon>
        <taxon>Pseudomonadota</taxon>
        <taxon>Alphaproteobacteria</taxon>
        <taxon>Hyphomicrobiales</taxon>
        <taxon>Stappiaceae</taxon>
        <taxon>Stappia</taxon>
    </lineage>
</organism>
<dbReference type="PROSITE" id="PS51755">
    <property type="entry name" value="OMPR_PHOB"/>
    <property type="match status" value="1"/>
</dbReference>
<keyword evidence="1 2" id="KW-0238">DNA-binding</keyword>